<keyword evidence="1" id="KW-0645">Protease</keyword>
<feature type="region of interest" description="Disordered" evidence="4">
    <location>
        <begin position="1351"/>
        <end position="1388"/>
    </location>
</feature>
<feature type="domain" description="Integrase catalytic" evidence="5">
    <location>
        <begin position="639"/>
        <end position="815"/>
    </location>
</feature>
<evidence type="ECO:0000256" key="2">
    <source>
        <dbReference type="ARBA" id="ARBA00022723"/>
    </source>
</evidence>
<keyword evidence="3" id="KW-0378">Hydrolase</keyword>
<feature type="region of interest" description="Disordered" evidence="4">
    <location>
        <begin position="1748"/>
        <end position="1814"/>
    </location>
</feature>
<dbReference type="InterPro" id="IPR001584">
    <property type="entry name" value="Integrase_cat-core"/>
</dbReference>
<dbReference type="InterPro" id="IPR012337">
    <property type="entry name" value="RNaseH-like_sf"/>
</dbReference>
<evidence type="ECO:0000256" key="3">
    <source>
        <dbReference type="ARBA" id="ARBA00022801"/>
    </source>
</evidence>
<accession>A0AAD8THC7</accession>
<dbReference type="GO" id="GO:0003676">
    <property type="term" value="F:nucleic acid binding"/>
    <property type="evidence" value="ECO:0007669"/>
    <property type="project" value="InterPro"/>
</dbReference>
<evidence type="ECO:0000256" key="4">
    <source>
        <dbReference type="SAM" id="MobiDB-lite"/>
    </source>
</evidence>
<feature type="region of interest" description="Disordered" evidence="4">
    <location>
        <begin position="288"/>
        <end position="351"/>
    </location>
</feature>
<dbReference type="Pfam" id="PF22936">
    <property type="entry name" value="Pol_BBD"/>
    <property type="match status" value="1"/>
</dbReference>
<dbReference type="InterPro" id="IPR039537">
    <property type="entry name" value="Retrotran_Ty1/copia-like"/>
</dbReference>
<proteinExistence type="predicted"/>
<dbReference type="GO" id="GO:0015074">
    <property type="term" value="P:DNA integration"/>
    <property type="evidence" value="ECO:0007669"/>
    <property type="project" value="InterPro"/>
</dbReference>
<dbReference type="EMBL" id="JAUUTY010000002">
    <property type="protein sequence ID" value="KAK1681882.1"/>
    <property type="molecule type" value="Genomic_DNA"/>
</dbReference>
<evidence type="ECO:0000313" key="6">
    <source>
        <dbReference type="EMBL" id="KAK1681882.1"/>
    </source>
</evidence>
<dbReference type="PANTHER" id="PTHR42648:SF21">
    <property type="entry name" value="CYSTEINE-RICH RLK (RECEPTOR-LIKE PROTEIN KINASE) 8"/>
    <property type="match status" value="1"/>
</dbReference>
<evidence type="ECO:0000313" key="7">
    <source>
        <dbReference type="Proteomes" id="UP001231189"/>
    </source>
</evidence>
<dbReference type="GO" id="GO:0008233">
    <property type="term" value="F:peptidase activity"/>
    <property type="evidence" value="ECO:0007669"/>
    <property type="project" value="UniProtKB-KW"/>
</dbReference>
<dbReference type="SUPFAM" id="SSF53098">
    <property type="entry name" value="Ribonuclease H-like"/>
    <property type="match status" value="1"/>
</dbReference>
<dbReference type="Proteomes" id="UP001231189">
    <property type="component" value="Unassembled WGS sequence"/>
</dbReference>
<reference evidence="6" key="1">
    <citation type="submission" date="2023-07" db="EMBL/GenBank/DDBJ databases">
        <title>A chromosome-level genome assembly of Lolium multiflorum.</title>
        <authorList>
            <person name="Chen Y."/>
            <person name="Copetti D."/>
            <person name="Kolliker R."/>
            <person name="Studer B."/>
        </authorList>
    </citation>
    <scope>NUCLEOTIDE SEQUENCE</scope>
    <source>
        <strain evidence="6">02402/16</strain>
        <tissue evidence="6">Leaf</tissue>
    </source>
</reference>
<feature type="compositionally biased region" description="Low complexity" evidence="4">
    <location>
        <begin position="930"/>
        <end position="941"/>
    </location>
</feature>
<organism evidence="6 7">
    <name type="scientific">Lolium multiflorum</name>
    <name type="common">Italian ryegrass</name>
    <name type="synonym">Lolium perenne subsp. multiflorum</name>
    <dbReference type="NCBI Taxonomy" id="4521"/>
    <lineage>
        <taxon>Eukaryota</taxon>
        <taxon>Viridiplantae</taxon>
        <taxon>Streptophyta</taxon>
        <taxon>Embryophyta</taxon>
        <taxon>Tracheophyta</taxon>
        <taxon>Spermatophyta</taxon>
        <taxon>Magnoliopsida</taxon>
        <taxon>Liliopsida</taxon>
        <taxon>Poales</taxon>
        <taxon>Poaceae</taxon>
        <taxon>BOP clade</taxon>
        <taxon>Pooideae</taxon>
        <taxon>Poodae</taxon>
        <taxon>Poeae</taxon>
        <taxon>Poeae Chloroplast Group 2 (Poeae type)</taxon>
        <taxon>Loliodinae</taxon>
        <taxon>Loliinae</taxon>
        <taxon>Lolium</taxon>
    </lineage>
</organism>
<dbReference type="InterPro" id="IPR054722">
    <property type="entry name" value="PolX-like_BBD"/>
</dbReference>
<dbReference type="Pfam" id="PF25597">
    <property type="entry name" value="SH3_retrovirus"/>
    <property type="match status" value="1"/>
</dbReference>
<keyword evidence="7" id="KW-1185">Reference proteome</keyword>
<feature type="region of interest" description="Disordered" evidence="4">
    <location>
        <begin position="925"/>
        <end position="1008"/>
    </location>
</feature>
<evidence type="ECO:0000256" key="1">
    <source>
        <dbReference type="ARBA" id="ARBA00022670"/>
    </source>
</evidence>
<sequence>MAPSIEVKDAGVSGRCFGTTLFYQTRGSYNRVAPPFQSPDIPVPHPHLNIRGDPPKFSIENYNTWRFEFRSHVCSASNELWRIIQEGFKPYNPDKLTRREAVDSQLNNTALHMIQTSVGTKDLPRVRNYTTAKEAWDGLAASCIGSESTRRNKYNALKNKAEGFMRLPDEDHQDMYSRLLIVADDFRLIGATHINDSWIKEKYIECMMPYVPIDVKTLVGRECYSSLSSQDAVHEMQALKAKEDNIKRNHKSGFTSFGPKTRSCYNCDDKRHFIAECPYENRELHNGRLIPKDKSKESKGKYSKAPNKKFYNNKTKKGKRHPKVMLVTREEYSSDEVGSSCSEESEESSKELAAIVTTNIPSSSLFDSPNENPHNKNAHCFMARSSLDTSIVLSTQEEYTSGDDDVDDEEDATSNGLVALASLSTNSSSPSESPNEVIHVEEESCLMAKSSEDYAAGGSKWVLDSGCTSHMTGGKNLVKELRPNINNITVSFGDNSTSEVLGFGKVVVAHNITLVDVMLVKTLGYNLLSVSALGKMGFAVFIDNDIVVLLWSKTLKVAFVGYREHNLYVVDFSGTTTSSAMCLFGKADVGWLWHRRLAHVNMRTLQSLHKGNHIVGLMESVSFAKDRVCRACVEGKMHDSPHPSKTIISSKRILELLHVDLFGPVTHASLGAKKHCLVIVDDYSRYTWVYFLKTKDETQQIFIDFATEVQRQHNLLIKAIRSDNGSEFKNYTLNDFLSDEGIRHQYSAAYTPQQNGVAERKNRTLMDMARSMMAEYKSRYNFWAEAISTACHSSNRLYLRKGLNKTPYEILTGNKPNISYFKVFGCKCFYQIKGVRLSKFAPKALEGIFVGYGAESHTYRVFDVSSGIIIESCSVKFEENDGSQVGQVDVCAGDEIPQDAIVRMGVGFFRPIEGHGVASREGLCSTTVEPSSSQHQQTPSSEANDAPTQEQEENPPSHVQDQGQDQPNQAHEVEHSQEIEEAQIEGQDGDPNDQVDQVTPPRPRKTKEEIEARRLARRDRILEIRGHTHDKVLGDVRAKVSTRRQLANFSNHHAYISVVEPKKVFEALEDSDWVDAMHEELNNFKRNKVWTLVEKPKECRNVIGTKWIFKNKQDEFGNIVRNKARLVAQGFSQVEGIDFGETYAPVARLESIRILLAYASHHNFKLQQMDVKSAFLNGPLHEELMTDRFEMSMMGEMKFFLGFEIKQLREGTFINQAKYLQDMLKRFKMTELKGVATPMVTKCHLALDPNEHRIIRPLAPRIIRPGRIIRPHFGPDYPAWAFCGRTKGGRGVNGWLPNQFPHAPPFFLLKPPEFLLLAGAAPSAPSRSSWVDRVDLLPSYLSLQAVSTMDVGGASRGGRRRQRHDRSSDEFATNAPRKSVTSRRKNKEVRENYKTMDPVSYSAIRQKNWYDDVPRDEDIAGRRYWCAEQEFIFMDIYEPMKNLRPMQAIDVDILAVNDHFEDAIWVAGKLGLHDIMKIQCDFSPALVKQFFATLAIRKDEEHTMEWMTGSTHCSATLRQFAGVLGVSVDGGRRLHGPQQTDKNALVHLYTSAGKIGQAKGLLSIYSQLLRFFRATICPSGGNNDALRGTLVDLMHLSYKCARDENEDHDYTLDIMDFIFHEIHDAMVSRTTIPYAPYIQLLINNCVAKVGEDISGYPLVKHHVKKPYKLKPVSSAVPAPDTFMRDARSSGFAPARHPDVPAMRKQVSRLSWFQRHILCMNIEIHKENYAASRERSEIKHTQAVILHKLSGDQGPPPQPPAHQGYSRWHSEQVPWSELDDCLQRSNISRRSPDAPDTDEDEEVAADESDDDYASE</sequence>
<dbReference type="InterPro" id="IPR036397">
    <property type="entry name" value="RNaseH_sf"/>
</dbReference>
<dbReference type="GO" id="GO:0046872">
    <property type="term" value="F:metal ion binding"/>
    <property type="evidence" value="ECO:0007669"/>
    <property type="project" value="UniProtKB-KW"/>
</dbReference>
<dbReference type="Gene3D" id="3.30.420.10">
    <property type="entry name" value="Ribonuclease H-like superfamily/Ribonuclease H"/>
    <property type="match status" value="1"/>
</dbReference>
<dbReference type="PROSITE" id="PS50994">
    <property type="entry name" value="INTEGRASE"/>
    <property type="match status" value="1"/>
</dbReference>
<dbReference type="GO" id="GO:0006508">
    <property type="term" value="P:proteolysis"/>
    <property type="evidence" value="ECO:0007669"/>
    <property type="project" value="UniProtKB-KW"/>
</dbReference>
<dbReference type="InterPro" id="IPR025724">
    <property type="entry name" value="GAG-pre-integrase_dom"/>
</dbReference>
<feature type="compositionally biased region" description="Basic residues" evidence="4">
    <location>
        <begin position="314"/>
        <end position="323"/>
    </location>
</feature>
<keyword evidence="2" id="KW-0479">Metal-binding</keyword>
<dbReference type="InterPro" id="IPR057670">
    <property type="entry name" value="SH3_retrovirus"/>
</dbReference>
<dbReference type="Pfam" id="PF07727">
    <property type="entry name" value="RVT_2"/>
    <property type="match status" value="1"/>
</dbReference>
<feature type="compositionally biased region" description="Polar residues" evidence="4">
    <location>
        <begin position="957"/>
        <end position="969"/>
    </location>
</feature>
<feature type="compositionally biased region" description="Basic and acidic residues" evidence="4">
    <location>
        <begin position="288"/>
        <end position="300"/>
    </location>
</feature>
<feature type="compositionally biased region" description="Acidic residues" evidence="4">
    <location>
        <begin position="979"/>
        <end position="993"/>
    </location>
</feature>
<comment type="caution">
    <text evidence="6">The sequence shown here is derived from an EMBL/GenBank/DDBJ whole genome shotgun (WGS) entry which is preliminary data.</text>
</comment>
<dbReference type="Pfam" id="PF00665">
    <property type="entry name" value="rve"/>
    <property type="match status" value="1"/>
</dbReference>
<dbReference type="Pfam" id="PF13976">
    <property type="entry name" value="gag_pre-integrs"/>
    <property type="match status" value="1"/>
</dbReference>
<dbReference type="PANTHER" id="PTHR42648">
    <property type="entry name" value="TRANSPOSASE, PUTATIVE-RELATED"/>
    <property type="match status" value="1"/>
</dbReference>
<protein>
    <recommendedName>
        <fullName evidence="5">Integrase catalytic domain-containing protein</fullName>
    </recommendedName>
</protein>
<feature type="compositionally biased region" description="Acidic residues" evidence="4">
    <location>
        <begin position="1794"/>
        <end position="1814"/>
    </location>
</feature>
<dbReference type="InterPro" id="IPR013103">
    <property type="entry name" value="RVT_2"/>
</dbReference>
<evidence type="ECO:0000259" key="5">
    <source>
        <dbReference type="PROSITE" id="PS50994"/>
    </source>
</evidence>
<gene>
    <name evidence="6" type="ORF">QYE76_042730</name>
</gene>
<name>A0AAD8THC7_LOLMU</name>